<reference evidence="4" key="1">
    <citation type="journal article" date="2019" name="Int. J. Syst. Evol. Microbiol.">
        <title>The Global Catalogue of Microorganisms (GCM) 10K type strain sequencing project: providing services to taxonomists for standard genome sequencing and annotation.</title>
        <authorList>
            <consortium name="The Broad Institute Genomics Platform"/>
            <consortium name="The Broad Institute Genome Sequencing Center for Infectious Disease"/>
            <person name="Wu L."/>
            <person name="Ma J."/>
        </authorList>
    </citation>
    <scope>NUCLEOTIDE SEQUENCE [LARGE SCALE GENOMIC DNA]</scope>
    <source>
        <strain evidence="4">CGMCC 1.15353</strain>
    </source>
</reference>
<dbReference type="InterPro" id="IPR028087">
    <property type="entry name" value="Tad_N"/>
</dbReference>
<organism evidence="3 4">
    <name type="scientific">Pontibacillus salipaludis</name>
    <dbReference type="NCBI Taxonomy" id="1697394"/>
    <lineage>
        <taxon>Bacteria</taxon>
        <taxon>Bacillati</taxon>
        <taxon>Bacillota</taxon>
        <taxon>Bacilli</taxon>
        <taxon>Bacillales</taxon>
        <taxon>Bacillaceae</taxon>
        <taxon>Pontibacillus</taxon>
    </lineage>
</organism>
<evidence type="ECO:0000256" key="1">
    <source>
        <dbReference type="SAM" id="Phobius"/>
    </source>
</evidence>
<feature type="domain" description="Putative Flp pilus-assembly TadG-like N-terminal" evidence="2">
    <location>
        <begin position="9"/>
        <end position="53"/>
    </location>
</feature>
<sequence>MKHLKEEDGSITIFVIGILALMMVLFVFVMNLSSVLAVKEQANTTSQQASLAATSVLYEEVQNLMDDYEEDTFEGKVNSFFEEFDEKVKERRDDLRRNGSYAEWTNHELRLEAIDQVIEEELDKPASRAKLREYFDDEMDEIIRKMRQKAKASISANGGSLEDAEMKIDNNRIYVRASNEFQSTGFKRVLADLKENIFRSSAGPKIDFLSDIWGSRDKTLGL</sequence>
<feature type="transmembrane region" description="Helical" evidence="1">
    <location>
        <begin position="12"/>
        <end position="38"/>
    </location>
</feature>
<proteinExistence type="predicted"/>
<evidence type="ECO:0000259" key="2">
    <source>
        <dbReference type="Pfam" id="PF13400"/>
    </source>
</evidence>
<dbReference type="EMBL" id="BMIN01000014">
    <property type="protein sequence ID" value="GGD20305.1"/>
    <property type="molecule type" value="Genomic_DNA"/>
</dbReference>
<protein>
    <recommendedName>
        <fullName evidence="2">Putative Flp pilus-assembly TadG-like N-terminal domain-containing protein</fullName>
    </recommendedName>
</protein>
<gene>
    <name evidence="3" type="ORF">GCM10011389_29950</name>
</gene>
<dbReference type="RefSeq" id="WP_188655122.1">
    <property type="nucleotide sequence ID" value="NZ_BMIN01000014.1"/>
</dbReference>
<dbReference type="Pfam" id="PF13400">
    <property type="entry name" value="Tad"/>
    <property type="match status" value="1"/>
</dbReference>
<keyword evidence="1" id="KW-0472">Membrane</keyword>
<keyword evidence="4" id="KW-1185">Reference proteome</keyword>
<accession>A0ABQ1Q9Q4</accession>
<keyword evidence="1" id="KW-0812">Transmembrane</keyword>
<name>A0ABQ1Q9Q4_9BACI</name>
<dbReference type="Proteomes" id="UP000642571">
    <property type="component" value="Unassembled WGS sequence"/>
</dbReference>
<evidence type="ECO:0000313" key="3">
    <source>
        <dbReference type="EMBL" id="GGD20305.1"/>
    </source>
</evidence>
<evidence type="ECO:0000313" key="4">
    <source>
        <dbReference type="Proteomes" id="UP000642571"/>
    </source>
</evidence>
<keyword evidence="1" id="KW-1133">Transmembrane helix</keyword>
<comment type="caution">
    <text evidence="3">The sequence shown here is derived from an EMBL/GenBank/DDBJ whole genome shotgun (WGS) entry which is preliminary data.</text>
</comment>